<dbReference type="EMBL" id="DTAI01000095">
    <property type="protein sequence ID" value="HGN36579.1"/>
    <property type="molecule type" value="Genomic_DNA"/>
</dbReference>
<sequence>MRLWSIHPRYLDRVGLTALWREGLLAQKVLSGQTRGYINHPQLTRFKRASNPMLAIGTYLYHVYLEGRGRGYRFSLNKIKVYNASSTSLIPVTLGQIEYEYRLLLHKLSTRDPGWWHRIRGLGGVDPNPVFYVVEGPVEEWERPKDFLLQNF</sequence>
<dbReference type="Pfam" id="PF03013">
    <property type="entry name" value="Pyr_excise"/>
    <property type="match status" value="1"/>
</dbReference>
<gene>
    <name evidence="1" type="ORF">ENT87_03405</name>
    <name evidence="2" type="ORF">ENU30_05020</name>
</gene>
<name>A0A7J3JQE4_9CREN</name>
<dbReference type="AlphaFoldDB" id="A0A7J3JQE4"/>
<evidence type="ECO:0008006" key="3">
    <source>
        <dbReference type="Google" id="ProtNLM"/>
    </source>
</evidence>
<proteinExistence type="predicted"/>
<protein>
    <recommendedName>
        <fullName evidence="3">DNA lyase</fullName>
    </recommendedName>
</protein>
<reference evidence="2" key="1">
    <citation type="journal article" date="2020" name="mSystems">
        <title>Genome- and Community-Level Interaction Insights into Carbon Utilization and Element Cycling Functions of Hydrothermarchaeota in Hydrothermal Sediment.</title>
        <authorList>
            <person name="Zhou Z."/>
            <person name="Liu Y."/>
            <person name="Xu W."/>
            <person name="Pan J."/>
            <person name="Luo Z.H."/>
            <person name="Li M."/>
        </authorList>
    </citation>
    <scope>NUCLEOTIDE SEQUENCE [LARGE SCALE GENOMIC DNA]</scope>
    <source>
        <strain evidence="1">SpSt-618</strain>
        <strain evidence="2">SpSt-657</strain>
    </source>
</reference>
<evidence type="ECO:0000313" key="1">
    <source>
        <dbReference type="EMBL" id="HGN36579.1"/>
    </source>
</evidence>
<dbReference type="InterPro" id="IPR004260">
    <property type="entry name" value="Pyr-dimer_DNA_glycosylase"/>
</dbReference>
<comment type="caution">
    <text evidence="2">The sequence shown here is derived from an EMBL/GenBank/DDBJ whole genome shotgun (WGS) entry which is preliminary data.</text>
</comment>
<dbReference type="EMBL" id="DTBZ01000096">
    <property type="protein sequence ID" value="HGQ18318.1"/>
    <property type="molecule type" value="Genomic_DNA"/>
</dbReference>
<evidence type="ECO:0000313" key="2">
    <source>
        <dbReference type="EMBL" id="HGQ18318.1"/>
    </source>
</evidence>
<accession>A0A7J3JQE4</accession>
<organism evidence="2">
    <name type="scientific">Ignisphaera aggregans</name>
    <dbReference type="NCBI Taxonomy" id="334771"/>
    <lineage>
        <taxon>Archaea</taxon>
        <taxon>Thermoproteota</taxon>
        <taxon>Thermoprotei</taxon>
        <taxon>Desulfurococcales</taxon>
        <taxon>Desulfurococcaceae</taxon>
        <taxon>Ignisphaera</taxon>
    </lineage>
</organism>